<evidence type="ECO:0000313" key="4">
    <source>
        <dbReference type="EMBL" id="QBR04131.1"/>
    </source>
</evidence>
<accession>A0A4P7D5N6</accession>
<dbReference type="SMART" id="SM01007">
    <property type="entry name" value="Aldolase_II"/>
    <property type="match status" value="1"/>
</dbReference>
<dbReference type="OrthoDB" id="5500703at2"/>
<dbReference type="GO" id="GO:0016832">
    <property type="term" value="F:aldehyde-lyase activity"/>
    <property type="evidence" value="ECO:0007669"/>
    <property type="project" value="TreeGrafter"/>
</dbReference>
<sequence>MLTLGLNEPGTLVSKAADTGEARSPESAWIDDLVAANRILFDQGIVDAFGHVSVRHEHNPARFLLARNMAPGTVEASDIIEFDLDGNPLDARGRAVYLERFIHAEIYKARSDVMAIVHSHSPSVQPFSVTHGVTFRPVCHMCGFLGRGAPIFEIRDRAGHATDLLIRSNALGRSLAEALGDASIVLMRGHGSTVVGPSLKHAVYRAIYAETNAKLQSEAMRLGPVTYLNSDEAEVACRNVETQIERPWALWKARVANGLAKTA</sequence>
<geneLocation type="plasmid" evidence="4 5">
    <name>unnamed1</name>
</geneLocation>
<dbReference type="Gene3D" id="3.40.225.10">
    <property type="entry name" value="Class II aldolase/adducin N-terminal domain"/>
    <property type="match status" value="1"/>
</dbReference>
<keyword evidence="1" id="KW-0479">Metal-binding</keyword>
<dbReference type="Pfam" id="PF00596">
    <property type="entry name" value="Aldolase_II"/>
    <property type="match status" value="1"/>
</dbReference>
<keyword evidence="2" id="KW-0456">Lyase</keyword>
<reference evidence="4 5" key="1">
    <citation type="submission" date="2019-03" db="EMBL/GenBank/DDBJ databases">
        <title>Paraburkholderia sp. 7MH5, isolated from subtropical forest soil.</title>
        <authorList>
            <person name="Gao Z.-H."/>
            <person name="Qiu L.-H."/>
        </authorList>
    </citation>
    <scope>NUCLEOTIDE SEQUENCE [LARGE SCALE GENOMIC DNA]</scope>
    <source>
        <strain evidence="4 5">7MH5</strain>
        <plasmid evidence="4 5">unnamed1</plasmid>
    </source>
</reference>
<dbReference type="GO" id="GO:0046872">
    <property type="term" value="F:metal ion binding"/>
    <property type="evidence" value="ECO:0007669"/>
    <property type="project" value="UniProtKB-KW"/>
</dbReference>
<dbReference type="GO" id="GO:0005829">
    <property type="term" value="C:cytosol"/>
    <property type="evidence" value="ECO:0007669"/>
    <property type="project" value="TreeGrafter"/>
</dbReference>
<evidence type="ECO:0000313" key="5">
    <source>
        <dbReference type="Proteomes" id="UP000295727"/>
    </source>
</evidence>
<dbReference type="PANTHER" id="PTHR22789:SF0">
    <property type="entry name" value="3-OXO-TETRONATE 4-PHOSPHATE DECARBOXYLASE-RELATED"/>
    <property type="match status" value="1"/>
</dbReference>
<keyword evidence="5" id="KW-1185">Reference proteome</keyword>
<dbReference type="KEGG" id="ppai:E1956_44085"/>
<dbReference type="InterPro" id="IPR001303">
    <property type="entry name" value="Aldolase_II/adducin_N"/>
</dbReference>
<name>A0A4P7D5N6_9BURK</name>
<evidence type="ECO:0000259" key="3">
    <source>
        <dbReference type="SMART" id="SM01007"/>
    </source>
</evidence>
<organism evidence="4 5">
    <name type="scientific">Paraburkholderia pallida</name>
    <dbReference type="NCBI Taxonomy" id="2547399"/>
    <lineage>
        <taxon>Bacteria</taxon>
        <taxon>Pseudomonadati</taxon>
        <taxon>Pseudomonadota</taxon>
        <taxon>Betaproteobacteria</taxon>
        <taxon>Burkholderiales</taxon>
        <taxon>Burkholderiaceae</taxon>
        <taxon>Paraburkholderia</taxon>
    </lineage>
</organism>
<dbReference type="InterPro" id="IPR050197">
    <property type="entry name" value="Aldolase_class_II_sugar_metab"/>
</dbReference>
<feature type="domain" description="Class II aldolase/adducin N-terminal" evidence="3">
    <location>
        <begin position="31"/>
        <end position="217"/>
    </location>
</feature>
<gene>
    <name evidence="4" type="ORF">E1956_44085</name>
</gene>
<dbReference type="InterPro" id="IPR036409">
    <property type="entry name" value="Aldolase_II/adducin_N_sf"/>
</dbReference>
<dbReference type="SUPFAM" id="SSF53639">
    <property type="entry name" value="AraD/HMP-PK domain-like"/>
    <property type="match status" value="1"/>
</dbReference>
<evidence type="ECO:0000256" key="2">
    <source>
        <dbReference type="ARBA" id="ARBA00023239"/>
    </source>
</evidence>
<dbReference type="PANTHER" id="PTHR22789">
    <property type="entry name" value="FUCULOSE PHOSPHATE ALDOLASE"/>
    <property type="match status" value="1"/>
</dbReference>
<protein>
    <submittedName>
        <fullName evidence="4">Class II aldolase/adducin family protein</fullName>
    </submittedName>
</protein>
<dbReference type="GO" id="GO:0019323">
    <property type="term" value="P:pentose catabolic process"/>
    <property type="evidence" value="ECO:0007669"/>
    <property type="project" value="TreeGrafter"/>
</dbReference>
<dbReference type="RefSeq" id="WP_134760218.1">
    <property type="nucleotide sequence ID" value="NZ_CP038152.1"/>
</dbReference>
<evidence type="ECO:0000256" key="1">
    <source>
        <dbReference type="ARBA" id="ARBA00022723"/>
    </source>
</evidence>
<proteinExistence type="predicted"/>
<dbReference type="AlphaFoldDB" id="A0A4P7D5N6"/>
<keyword evidence="4" id="KW-0614">Plasmid</keyword>
<dbReference type="Proteomes" id="UP000295727">
    <property type="component" value="Plasmid unnamed1"/>
</dbReference>
<dbReference type="EMBL" id="CP038152">
    <property type="protein sequence ID" value="QBR04131.1"/>
    <property type="molecule type" value="Genomic_DNA"/>
</dbReference>